<dbReference type="RefSeq" id="WP_037250598.1">
    <property type="nucleotide sequence ID" value="NZ_QHKI01000033.1"/>
</dbReference>
<dbReference type="Pfam" id="PF25861">
    <property type="entry name" value="PglZ_2nd"/>
    <property type="match status" value="1"/>
</dbReference>
<gene>
    <name evidence="5" type="primary">pglZ</name>
    <name evidence="5" type="ORF">DMH04_32065</name>
</gene>
<evidence type="ECO:0000259" key="2">
    <source>
        <dbReference type="Pfam" id="PF25861"/>
    </source>
</evidence>
<evidence type="ECO:0000259" key="4">
    <source>
        <dbReference type="Pfam" id="PF25863"/>
    </source>
</evidence>
<dbReference type="AlphaFoldDB" id="A0A428Z239"/>
<dbReference type="OrthoDB" id="6725302at2"/>
<dbReference type="InterPro" id="IPR058880">
    <property type="entry name" value="PglZ_N"/>
</dbReference>
<feature type="domain" description="Alkaline phosphatase-like protein PglZ second" evidence="2">
    <location>
        <begin position="192"/>
        <end position="322"/>
    </location>
</feature>
<dbReference type="Pfam" id="PF08665">
    <property type="entry name" value="PglZ"/>
    <property type="match status" value="1"/>
</dbReference>
<evidence type="ECO:0000313" key="6">
    <source>
        <dbReference type="Proteomes" id="UP000287547"/>
    </source>
</evidence>
<dbReference type="InterPro" id="IPR017850">
    <property type="entry name" value="Alkaline_phosphatase_core_sf"/>
</dbReference>
<feature type="compositionally biased region" description="Basic residues" evidence="1">
    <location>
        <begin position="759"/>
        <end position="770"/>
    </location>
</feature>
<dbReference type="Pfam" id="PF25862">
    <property type="entry name" value="PglZ_1st"/>
    <property type="match status" value="1"/>
</dbReference>
<comment type="caution">
    <text evidence="5">The sequence shown here is derived from an EMBL/GenBank/DDBJ whole genome shotgun (WGS) entry which is preliminary data.</text>
</comment>
<accession>A0A428Z239</accession>
<dbReference type="EMBL" id="QHKI01000033">
    <property type="protein sequence ID" value="RSM79385.1"/>
    <property type="molecule type" value="Genomic_DNA"/>
</dbReference>
<feature type="region of interest" description="Disordered" evidence="1">
    <location>
        <begin position="752"/>
        <end position="789"/>
    </location>
</feature>
<dbReference type="NCBIfam" id="NF033446">
    <property type="entry name" value="BREX_PglZ_2"/>
    <property type="match status" value="1"/>
</dbReference>
<evidence type="ECO:0000259" key="3">
    <source>
        <dbReference type="Pfam" id="PF25862"/>
    </source>
</evidence>
<protein>
    <submittedName>
        <fullName evidence="5">BREX-2 system phosphatase PglZ</fullName>
    </submittedName>
</protein>
<proteinExistence type="predicted"/>
<organism evidence="5 6">
    <name type="scientific">Kibdelosporangium aridum</name>
    <dbReference type="NCBI Taxonomy" id="2030"/>
    <lineage>
        <taxon>Bacteria</taxon>
        <taxon>Bacillati</taxon>
        <taxon>Actinomycetota</taxon>
        <taxon>Actinomycetes</taxon>
        <taxon>Pseudonocardiales</taxon>
        <taxon>Pseudonocardiaceae</taxon>
        <taxon>Kibdelosporangium</taxon>
    </lineage>
</organism>
<dbReference type="InterPro" id="IPR047992">
    <property type="entry name" value="BREX_PglZ"/>
</dbReference>
<feature type="region of interest" description="Disordered" evidence="1">
    <location>
        <begin position="645"/>
        <end position="665"/>
    </location>
</feature>
<dbReference type="Pfam" id="PF25863">
    <property type="entry name" value="PglZ_C"/>
    <property type="match status" value="1"/>
</dbReference>
<sequence>MAIADLGAAFEGAVIARARAILAKVPRDTAGPVAIGIAAPGLAIWTGADHLEAEGREARIVACPSVLAVLAALAGEGAETDHVTGDLVVLTDRSQDELGEAIMSRLHGNQLYDVSRDTLLNDVLQPKQVDVRLRERRRAWLTDALIELAQAGEANSLHGTVLTLELAITRVLRERLGLDLDELDLVEVIALADDSRRRARWRALPPTHRQGMIDWLVERLGEPAGLVMRLAEGRDDVLADLLVADVLTATAADPELAALFGGFAGVRWGSPLPPATHVRAAADSAVALARSASTDRVAQQVRRADSVLADLGGRRFAAHSDVLPSGFEQRLRHAVDAVDEADLDPLYRHRDGRDQAAIVRRVEAAVRVRRWLDIPTSEHEYASVSDWMTGYARDLAWLDRELTQLRQGAPWPEVAAVFGRLIRSASQRRRSLDLAFSRILPSAAGQTPRTLLAVETVLPTVVADLASTRKVLLVVVDGMSMPVAVELAESVVGSGDNGWTEVVRPVDGGREAVLAAFPTETSYSRTSLLTASLRRGDAGVERSAFGSHPFWPARTRAQLVHKDGLAGRDGGDLGAELTEAFTASNNKHVVAVVLNAVDESLPTSRQADDPTWHYRDVSGLPELLERAALDGWIVVLTSDHGHVLEHDSTHRPDSTGGARWRMPGERPLGEDEVLLRGPRVLVPGNEVVLAATEDIRYGRRTRGYHGGASLAEVAIPLIVLLPPGSPELAGWTFHSLGPPDWWTGRTVAGPVVSASTPTRHSKPDRRRRRPVKSDIADAPTLFSEPEPDAASSASIGRALISSATFVAAHKAFPRNRVPDPDTVANVVDVLVAAGGRSPVAAVLQAAGAPGRNPRALVGALKKLLNFDQFPVIDLVDNDRTVVLNRTLLEEQFLDEGSR</sequence>
<reference evidence="5 6" key="1">
    <citation type="submission" date="2018-05" db="EMBL/GenBank/DDBJ databases">
        <title>Evolution of GPA BGCs.</title>
        <authorList>
            <person name="Waglechner N."/>
            <person name="Wright G.D."/>
        </authorList>
    </citation>
    <scope>NUCLEOTIDE SEQUENCE [LARGE SCALE GENOMIC DNA]</scope>
    <source>
        <strain evidence="5 6">A82846</strain>
    </source>
</reference>
<dbReference type="Proteomes" id="UP000287547">
    <property type="component" value="Unassembled WGS sequence"/>
</dbReference>
<feature type="domain" description="Alkaline phosphatase-like protein PglZ N-terminal" evidence="3">
    <location>
        <begin position="43"/>
        <end position="114"/>
    </location>
</feature>
<dbReference type="InterPro" id="IPR058881">
    <property type="entry name" value="PglZ_2nd"/>
</dbReference>
<evidence type="ECO:0000256" key="1">
    <source>
        <dbReference type="SAM" id="MobiDB-lite"/>
    </source>
</evidence>
<name>A0A428Z239_KIBAR</name>
<dbReference type="SUPFAM" id="SSF53649">
    <property type="entry name" value="Alkaline phosphatase-like"/>
    <property type="match status" value="1"/>
</dbReference>
<feature type="domain" description="Alkaline phosphatase-like protein PglZ C-terminal" evidence="4">
    <location>
        <begin position="792"/>
        <end position="892"/>
    </location>
</feature>
<evidence type="ECO:0000313" key="5">
    <source>
        <dbReference type="EMBL" id="RSM79385.1"/>
    </source>
</evidence>
<dbReference type="InterPro" id="IPR058882">
    <property type="entry name" value="PglZ_C"/>
</dbReference>